<reference evidence="1" key="1">
    <citation type="submission" date="2023-04" db="EMBL/GenBank/DDBJ databases">
        <title>Draft Genome sequencing of Naganishia species isolated from polar environments using Oxford Nanopore Technology.</title>
        <authorList>
            <person name="Leo P."/>
            <person name="Venkateswaran K."/>
        </authorList>
    </citation>
    <scope>NUCLEOTIDE SEQUENCE</scope>
    <source>
        <strain evidence="1">MNA-CCFEE 5425</strain>
    </source>
</reference>
<proteinExistence type="predicted"/>
<comment type="caution">
    <text evidence="1">The sequence shown here is derived from an EMBL/GenBank/DDBJ whole genome shotgun (WGS) entry which is preliminary data.</text>
</comment>
<gene>
    <name evidence="1" type="ORF">QFC22_000965</name>
</gene>
<evidence type="ECO:0000313" key="1">
    <source>
        <dbReference type="EMBL" id="KAJ9124168.1"/>
    </source>
</evidence>
<dbReference type="EMBL" id="JASBWU010000002">
    <property type="protein sequence ID" value="KAJ9124168.1"/>
    <property type="molecule type" value="Genomic_DNA"/>
</dbReference>
<name>A0ACC2XJY5_9TREE</name>
<dbReference type="Proteomes" id="UP001243375">
    <property type="component" value="Unassembled WGS sequence"/>
</dbReference>
<evidence type="ECO:0000313" key="2">
    <source>
        <dbReference type="Proteomes" id="UP001243375"/>
    </source>
</evidence>
<organism evidence="1 2">
    <name type="scientific">Naganishia vaughanmartiniae</name>
    <dbReference type="NCBI Taxonomy" id="1424756"/>
    <lineage>
        <taxon>Eukaryota</taxon>
        <taxon>Fungi</taxon>
        <taxon>Dikarya</taxon>
        <taxon>Basidiomycota</taxon>
        <taxon>Agaricomycotina</taxon>
        <taxon>Tremellomycetes</taxon>
        <taxon>Filobasidiales</taxon>
        <taxon>Filobasidiaceae</taxon>
        <taxon>Naganishia</taxon>
    </lineage>
</organism>
<accession>A0ACC2XJY5</accession>
<protein>
    <submittedName>
        <fullName evidence="1">Uncharacterized protein</fullName>
    </submittedName>
</protein>
<sequence>MLIVPPPEGNYIHPAVASRDRGADQSIVLINNHDPNHLLEDQTSTTTPRSLDLQAYSALKQSLTALLPSQFINWPSAQPWDSPNLTPLHTRASTDQLVSPNESKKVLSRYVNLHGGTSAVGRDELNEDAAVEVERDNGVLLLNLRGIM</sequence>
<keyword evidence="2" id="KW-1185">Reference proteome</keyword>